<evidence type="ECO:0000313" key="3">
    <source>
        <dbReference type="Proteomes" id="UP000289411"/>
    </source>
</evidence>
<keyword evidence="3" id="KW-1185">Reference proteome</keyword>
<proteinExistence type="predicted"/>
<reference evidence="2 3" key="1">
    <citation type="submission" date="2018-09" db="EMBL/GenBank/DDBJ databases">
        <authorList>
            <person name="Grouzdev D.S."/>
            <person name="Krutkina M.S."/>
        </authorList>
    </citation>
    <scope>NUCLEOTIDE SEQUENCE [LARGE SCALE GENOMIC DNA]</scope>
    <source>
        <strain evidence="2 3">RmlP001</strain>
    </source>
</reference>
<feature type="signal peptide" evidence="1">
    <location>
        <begin position="1"/>
        <end position="23"/>
    </location>
</feature>
<comment type="caution">
    <text evidence="2">The sequence shown here is derived from an EMBL/GenBank/DDBJ whole genome shotgun (WGS) entry which is preliminary data.</text>
</comment>
<accession>A0A4Q2RDI2</accession>
<evidence type="ECO:0000313" key="2">
    <source>
        <dbReference type="EMBL" id="RYB03298.1"/>
    </source>
</evidence>
<dbReference type="RefSeq" id="WP_129220582.1">
    <property type="nucleotide sequence ID" value="NZ_QYBC01000015.1"/>
</dbReference>
<dbReference type="Proteomes" id="UP000289411">
    <property type="component" value="Unassembled WGS sequence"/>
</dbReference>
<organism evidence="2 3">
    <name type="scientific">Lichenibacterium ramalinae</name>
    <dbReference type="NCBI Taxonomy" id="2316527"/>
    <lineage>
        <taxon>Bacteria</taxon>
        <taxon>Pseudomonadati</taxon>
        <taxon>Pseudomonadota</taxon>
        <taxon>Alphaproteobacteria</taxon>
        <taxon>Hyphomicrobiales</taxon>
        <taxon>Lichenihabitantaceae</taxon>
        <taxon>Lichenibacterium</taxon>
    </lineage>
</organism>
<keyword evidence="1" id="KW-0732">Signal</keyword>
<evidence type="ECO:0000256" key="1">
    <source>
        <dbReference type="SAM" id="SignalP"/>
    </source>
</evidence>
<feature type="chain" id="PRO_5020594621" description="BA14K family protein" evidence="1">
    <location>
        <begin position="24"/>
        <end position="97"/>
    </location>
</feature>
<sequence>MNITWKGMIVGTLALAGATFATAEADAMPVQPLTAGVSAAQVEPVYYYRYGYRRPFLRYGYGVRRPFYGYRRLRPYGFRRPFYGYRRPFYGYGYRRF</sequence>
<gene>
    <name evidence="2" type="ORF">D3272_17940</name>
</gene>
<dbReference type="AlphaFoldDB" id="A0A4Q2RDI2"/>
<protein>
    <recommendedName>
        <fullName evidence="4">BA14K family protein</fullName>
    </recommendedName>
</protein>
<evidence type="ECO:0008006" key="4">
    <source>
        <dbReference type="Google" id="ProtNLM"/>
    </source>
</evidence>
<dbReference type="EMBL" id="QYBC01000015">
    <property type="protein sequence ID" value="RYB03298.1"/>
    <property type="molecule type" value="Genomic_DNA"/>
</dbReference>
<name>A0A4Q2RDI2_9HYPH</name>
<reference evidence="2 3" key="2">
    <citation type="submission" date="2019-02" db="EMBL/GenBank/DDBJ databases">
        <title>'Lichenibacterium ramalinii' gen. nov. sp. nov., 'Lichenibacterium minor' gen. nov. sp. nov.</title>
        <authorList>
            <person name="Pankratov T."/>
        </authorList>
    </citation>
    <scope>NUCLEOTIDE SEQUENCE [LARGE SCALE GENOMIC DNA]</scope>
    <source>
        <strain evidence="2 3">RmlP001</strain>
    </source>
</reference>